<evidence type="ECO:0000313" key="1">
    <source>
        <dbReference type="EMBL" id="KAA6182604.1"/>
    </source>
</evidence>
<dbReference type="OrthoDB" id="5772853at2"/>
<dbReference type="InterPro" id="IPR009057">
    <property type="entry name" value="Homeodomain-like_sf"/>
</dbReference>
<reference evidence="1 2" key="1">
    <citation type="submission" date="2019-09" db="EMBL/GenBank/DDBJ databases">
        <title>Whole-genome sequence of the purple sulfur bacterium Thiohalocapsa marina DSM 19078.</title>
        <authorList>
            <person name="Kyndt J.A."/>
            <person name="Meyer T.E."/>
        </authorList>
    </citation>
    <scope>NUCLEOTIDE SEQUENCE [LARGE SCALE GENOMIC DNA]</scope>
    <source>
        <strain evidence="1 2">DSM 19078</strain>
    </source>
</reference>
<protein>
    <submittedName>
        <fullName evidence="1">Helix-turn-helix domain containing protein</fullName>
    </submittedName>
</protein>
<feature type="non-terminal residue" evidence="1">
    <location>
        <position position="134"/>
    </location>
</feature>
<sequence length="134" mass="14727">MSLCVAEAIHVTDQTRKQLEAIERQHSPPQRLVRRVRIILQGAAGVDVRQSAAHLGLSRSTVQRWRARWRATDGQPLHERLADAPRSGAPATFTAQQVCSLIALACEPPSAYNLVQTHWTQAALAHVAVQEGLV</sequence>
<organism evidence="1 2">
    <name type="scientific">Thiohalocapsa marina</name>
    <dbReference type="NCBI Taxonomy" id="424902"/>
    <lineage>
        <taxon>Bacteria</taxon>
        <taxon>Pseudomonadati</taxon>
        <taxon>Pseudomonadota</taxon>
        <taxon>Gammaproteobacteria</taxon>
        <taxon>Chromatiales</taxon>
        <taxon>Chromatiaceae</taxon>
        <taxon>Thiohalocapsa</taxon>
    </lineage>
</organism>
<comment type="caution">
    <text evidence="1">The sequence shown here is derived from an EMBL/GenBank/DDBJ whole genome shotgun (WGS) entry which is preliminary data.</text>
</comment>
<dbReference type="EMBL" id="VWXX01000043">
    <property type="protein sequence ID" value="KAA6182604.1"/>
    <property type="molecule type" value="Genomic_DNA"/>
</dbReference>
<keyword evidence="2" id="KW-1185">Reference proteome</keyword>
<proteinExistence type="predicted"/>
<dbReference type="AlphaFoldDB" id="A0A5M8FDY2"/>
<dbReference type="Pfam" id="PF13384">
    <property type="entry name" value="HTH_23"/>
    <property type="match status" value="1"/>
</dbReference>
<evidence type="ECO:0000313" key="2">
    <source>
        <dbReference type="Proteomes" id="UP000322981"/>
    </source>
</evidence>
<name>A0A5M8FDY2_9GAMM</name>
<accession>A0A5M8FDY2</accession>
<dbReference type="SUPFAM" id="SSF46689">
    <property type="entry name" value="Homeodomain-like"/>
    <property type="match status" value="1"/>
</dbReference>
<gene>
    <name evidence="1" type="ORF">F2Q65_17670</name>
</gene>
<dbReference type="Proteomes" id="UP000322981">
    <property type="component" value="Unassembled WGS sequence"/>
</dbReference>